<dbReference type="RefSeq" id="WP_131407951.1">
    <property type="nucleotide sequence ID" value="NZ_SJTG01000002.1"/>
</dbReference>
<evidence type="ECO:0000256" key="2">
    <source>
        <dbReference type="ARBA" id="ARBA00023125"/>
    </source>
</evidence>
<name>A0A4V2NLS6_9GAMM</name>
<dbReference type="PROSITE" id="PS51118">
    <property type="entry name" value="HTH_HXLR"/>
    <property type="match status" value="1"/>
</dbReference>
<dbReference type="PANTHER" id="PTHR33204:SF18">
    <property type="entry name" value="TRANSCRIPTIONAL REGULATORY PROTEIN"/>
    <property type="match status" value="1"/>
</dbReference>
<evidence type="ECO:0000313" key="5">
    <source>
        <dbReference type="EMBL" id="TCI10181.1"/>
    </source>
</evidence>
<accession>A0A4V2NLS6</accession>
<keyword evidence="3" id="KW-0804">Transcription</keyword>
<keyword evidence="1" id="KW-0805">Transcription regulation</keyword>
<dbReference type="AlphaFoldDB" id="A0A4V2NLS6"/>
<protein>
    <submittedName>
        <fullName evidence="5">Transcriptional regulator</fullName>
    </submittedName>
</protein>
<reference evidence="5 6" key="1">
    <citation type="submission" date="2019-02" db="EMBL/GenBank/DDBJ databases">
        <title>Dyella amyloliquefaciens sp. nov., isolated from forest soil.</title>
        <authorList>
            <person name="Gao Z.-H."/>
            <person name="Qiu L.-H."/>
        </authorList>
    </citation>
    <scope>NUCLEOTIDE SEQUENCE [LARGE SCALE GENOMIC DNA]</scope>
    <source>
        <strain evidence="5 6">KACC 12747</strain>
    </source>
</reference>
<sequence length="161" mass="18076">MRRVRLEKATCPVARALDAIGDWWTMLIVRDAFAGKTRFSEFQTSLGLAKNILSERLRMLVANGVLEKRPAADGGARSTYHLTEKGRQLRVILFALRQWGEDHLFEDGEEMTVVRDHENLPIARLSILNSAGEILAPEDIQVIKGHKSKRSRGRGARSTLA</sequence>
<dbReference type="EMBL" id="SJTG01000002">
    <property type="protein sequence ID" value="TCI10181.1"/>
    <property type="molecule type" value="Genomic_DNA"/>
</dbReference>
<evidence type="ECO:0000256" key="3">
    <source>
        <dbReference type="ARBA" id="ARBA00023163"/>
    </source>
</evidence>
<organism evidence="5 6">
    <name type="scientific">Dyella soli</name>
    <dbReference type="NCBI Taxonomy" id="522319"/>
    <lineage>
        <taxon>Bacteria</taxon>
        <taxon>Pseudomonadati</taxon>
        <taxon>Pseudomonadota</taxon>
        <taxon>Gammaproteobacteria</taxon>
        <taxon>Lysobacterales</taxon>
        <taxon>Rhodanobacteraceae</taxon>
        <taxon>Dyella</taxon>
    </lineage>
</organism>
<dbReference type="InterPro" id="IPR036390">
    <property type="entry name" value="WH_DNA-bd_sf"/>
</dbReference>
<gene>
    <name evidence="5" type="ORF">EZM97_14820</name>
</gene>
<proteinExistence type="predicted"/>
<dbReference type="Gene3D" id="1.10.10.10">
    <property type="entry name" value="Winged helix-like DNA-binding domain superfamily/Winged helix DNA-binding domain"/>
    <property type="match status" value="1"/>
</dbReference>
<evidence type="ECO:0000259" key="4">
    <source>
        <dbReference type="PROSITE" id="PS51118"/>
    </source>
</evidence>
<feature type="domain" description="HTH hxlR-type" evidence="4">
    <location>
        <begin position="11"/>
        <end position="108"/>
    </location>
</feature>
<dbReference type="SUPFAM" id="SSF46785">
    <property type="entry name" value="Winged helix' DNA-binding domain"/>
    <property type="match status" value="1"/>
</dbReference>
<dbReference type="Pfam" id="PF01638">
    <property type="entry name" value="HxlR"/>
    <property type="match status" value="1"/>
</dbReference>
<dbReference type="PANTHER" id="PTHR33204">
    <property type="entry name" value="TRANSCRIPTIONAL REGULATOR, MARR FAMILY"/>
    <property type="match status" value="1"/>
</dbReference>
<dbReference type="Proteomes" id="UP000291822">
    <property type="component" value="Unassembled WGS sequence"/>
</dbReference>
<dbReference type="GO" id="GO:0003677">
    <property type="term" value="F:DNA binding"/>
    <property type="evidence" value="ECO:0007669"/>
    <property type="project" value="UniProtKB-KW"/>
</dbReference>
<comment type="caution">
    <text evidence="5">The sequence shown here is derived from an EMBL/GenBank/DDBJ whole genome shotgun (WGS) entry which is preliminary data.</text>
</comment>
<dbReference type="InterPro" id="IPR002577">
    <property type="entry name" value="HTH_HxlR"/>
</dbReference>
<keyword evidence="2" id="KW-0238">DNA-binding</keyword>
<evidence type="ECO:0000256" key="1">
    <source>
        <dbReference type="ARBA" id="ARBA00023015"/>
    </source>
</evidence>
<keyword evidence="6" id="KW-1185">Reference proteome</keyword>
<evidence type="ECO:0000313" key="6">
    <source>
        <dbReference type="Proteomes" id="UP000291822"/>
    </source>
</evidence>
<dbReference type="InterPro" id="IPR036388">
    <property type="entry name" value="WH-like_DNA-bd_sf"/>
</dbReference>